<dbReference type="PANTHER" id="PTHR33180:SF31">
    <property type="entry name" value="POLYPROTEIN PROTEIN"/>
    <property type="match status" value="1"/>
</dbReference>
<feature type="domain" description="Putative plant transposon protein" evidence="2">
    <location>
        <begin position="187"/>
        <end position="323"/>
    </location>
</feature>
<dbReference type="EnsemblPlants" id="PGSC0003DMT400092466">
    <property type="protein sequence ID" value="PGSC0003DMT400092466"/>
    <property type="gene ID" value="PGSC0003DMG400042037"/>
</dbReference>
<evidence type="ECO:0000259" key="2">
    <source>
        <dbReference type="Pfam" id="PF20167"/>
    </source>
</evidence>
<organism evidence="3 4">
    <name type="scientific">Solanum tuberosum</name>
    <name type="common">Potato</name>
    <dbReference type="NCBI Taxonomy" id="4113"/>
    <lineage>
        <taxon>Eukaryota</taxon>
        <taxon>Viridiplantae</taxon>
        <taxon>Streptophyta</taxon>
        <taxon>Embryophyta</taxon>
        <taxon>Tracheophyta</taxon>
        <taxon>Spermatophyta</taxon>
        <taxon>Magnoliopsida</taxon>
        <taxon>eudicotyledons</taxon>
        <taxon>Gunneridae</taxon>
        <taxon>Pentapetalae</taxon>
        <taxon>asterids</taxon>
        <taxon>lamiids</taxon>
        <taxon>Solanales</taxon>
        <taxon>Solanaceae</taxon>
        <taxon>Solanoideae</taxon>
        <taxon>Solaneae</taxon>
        <taxon>Solanum</taxon>
    </lineage>
</organism>
<proteinExistence type="predicted"/>
<evidence type="ECO:0000256" key="1">
    <source>
        <dbReference type="SAM" id="MobiDB-lite"/>
    </source>
</evidence>
<dbReference type="Proteomes" id="UP000011115">
    <property type="component" value="Unassembled WGS sequence"/>
</dbReference>
<dbReference type="PANTHER" id="PTHR33180">
    <property type="entry name" value="PHOTOSYSTEM II CP43 REACTION CENTER PROTEIN"/>
    <property type="match status" value="1"/>
</dbReference>
<protein>
    <recommendedName>
        <fullName evidence="2">Putative plant transposon protein domain-containing protein</fullName>
    </recommendedName>
</protein>
<feature type="region of interest" description="Disordered" evidence="1">
    <location>
        <begin position="48"/>
        <end position="69"/>
    </location>
</feature>
<dbReference type="HOGENOM" id="CLU_029307_1_0_1"/>
<dbReference type="Pfam" id="PF20167">
    <property type="entry name" value="Transposase_32"/>
    <property type="match status" value="1"/>
</dbReference>
<keyword evidence="4" id="KW-1185">Reference proteome</keyword>
<dbReference type="PaxDb" id="4113-PGSC0003DMT400092466"/>
<dbReference type="GO" id="GO:0009579">
    <property type="term" value="C:thylakoid"/>
    <property type="evidence" value="ECO:0000318"/>
    <property type="project" value="GO_Central"/>
</dbReference>
<dbReference type="InterPro" id="IPR046796">
    <property type="entry name" value="Transposase_32_dom"/>
</dbReference>
<dbReference type="GO" id="GO:0009523">
    <property type="term" value="C:photosystem II"/>
    <property type="evidence" value="ECO:0000318"/>
    <property type="project" value="GO_Central"/>
</dbReference>
<evidence type="ECO:0000313" key="4">
    <source>
        <dbReference type="Proteomes" id="UP000011115"/>
    </source>
</evidence>
<feature type="compositionally biased region" description="Polar residues" evidence="1">
    <location>
        <begin position="59"/>
        <end position="69"/>
    </location>
</feature>
<name>M1DPV2_SOLTU</name>
<sequence length="326" mass="36938">MTLYYGPFNDWPTTPFNRRIDFLLQGLAHWNSTRDNASRATVSKLSLKGVKSKGKGHVQPTQAEGSSDSECIYATHLTTSNTAGHSEGSSPASVFEPEVNHLQQARRVELHSKSLNDPSRIPVPPTAPPPLALDQVAMQVPPPVQAPPPRSLNRLKAKGLRVILEQKRLSSDGVVDWYLDVWSTLKFHKFEVFTNQRATYIPTWVWEFYSTYMEVVSKGRKNANAFMPINYVVVRGQKVKCRSSDMNDALGSTMNFMSYYMDKINKKNLDDLKGWLAPLIFNVTQRWIELGVAIENDLNMVARYLFRFIGNTIMPSQNESILQQQT</sequence>
<dbReference type="Gramene" id="PGSC0003DMT400092466">
    <property type="protein sequence ID" value="PGSC0003DMT400092466"/>
    <property type="gene ID" value="PGSC0003DMG400042037"/>
</dbReference>
<reference evidence="3" key="2">
    <citation type="submission" date="2015-06" db="UniProtKB">
        <authorList>
            <consortium name="EnsemblPlants"/>
        </authorList>
    </citation>
    <scope>IDENTIFICATION</scope>
    <source>
        <strain evidence="3">DM1-3 516 R44</strain>
    </source>
</reference>
<evidence type="ECO:0000313" key="3">
    <source>
        <dbReference type="EnsemblPlants" id="PGSC0003DMT400092466"/>
    </source>
</evidence>
<accession>M1DPV2</accession>
<dbReference type="AlphaFoldDB" id="M1DPV2"/>
<reference evidence="4" key="1">
    <citation type="journal article" date="2011" name="Nature">
        <title>Genome sequence and analysis of the tuber crop potato.</title>
        <authorList>
            <consortium name="The Potato Genome Sequencing Consortium"/>
        </authorList>
    </citation>
    <scope>NUCLEOTIDE SEQUENCE [LARGE SCALE GENOMIC DNA]</scope>
    <source>
        <strain evidence="4">cv. DM1-3 516 R44</strain>
    </source>
</reference>
<dbReference type="InParanoid" id="M1DPV2"/>